<gene>
    <name evidence="2" type="ORF">KQ657_003929</name>
</gene>
<dbReference type="Proteomes" id="UP000790833">
    <property type="component" value="Unassembled WGS sequence"/>
</dbReference>
<evidence type="ECO:0000313" key="3">
    <source>
        <dbReference type="Proteomes" id="UP000790833"/>
    </source>
</evidence>
<feature type="region of interest" description="Disordered" evidence="1">
    <location>
        <begin position="74"/>
        <end position="99"/>
    </location>
</feature>
<feature type="non-terminal residue" evidence="2">
    <location>
        <position position="291"/>
    </location>
</feature>
<name>A0A9P8AG56_9ASCO</name>
<dbReference type="GeneID" id="66117303"/>
<feature type="region of interest" description="Disordered" evidence="1">
    <location>
        <begin position="1"/>
        <end position="36"/>
    </location>
</feature>
<feature type="region of interest" description="Disordered" evidence="1">
    <location>
        <begin position="229"/>
        <end position="251"/>
    </location>
</feature>
<feature type="compositionally biased region" description="Polar residues" evidence="1">
    <location>
        <begin position="232"/>
        <end position="243"/>
    </location>
</feature>
<comment type="caution">
    <text evidence="2">The sequence shown here is derived from an EMBL/GenBank/DDBJ whole genome shotgun (WGS) entry which is preliminary data.</text>
</comment>
<organism evidence="2 3">
    <name type="scientific">Scheffersomyces spartinae</name>
    <dbReference type="NCBI Taxonomy" id="45513"/>
    <lineage>
        <taxon>Eukaryota</taxon>
        <taxon>Fungi</taxon>
        <taxon>Dikarya</taxon>
        <taxon>Ascomycota</taxon>
        <taxon>Saccharomycotina</taxon>
        <taxon>Pichiomycetes</taxon>
        <taxon>Debaryomycetaceae</taxon>
        <taxon>Scheffersomyces</taxon>
    </lineage>
</organism>
<dbReference type="RefSeq" id="XP_043046811.1">
    <property type="nucleotide sequence ID" value="XM_043194623.1"/>
</dbReference>
<reference evidence="2" key="1">
    <citation type="submission" date="2021-03" db="EMBL/GenBank/DDBJ databases">
        <authorList>
            <person name="Palmer J.M."/>
        </authorList>
    </citation>
    <scope>NUCLEOTIDE SEQUENCE</scope>
    <source>
        <strain evidence="2">ARV_011</strain>
    </source>
</reference>
<proteinExistence type="predicted"/>
<protein>
    <submittedName>
        <fullName evidence="2">Uncharacterized protein</fullName>
    </submittedName>
</protein>
<dbReference type="EMBL" id="JAHMUF010000047">
    <property type="protein sequence ID" value="KAG7191256.1"/>
    <property type="molecule type" value="Genomic_DNA"/>
</dbReference>
<feature type="compositionally biased region" description="Acidic residues" evidence="1">
    <location>
        <begin position="87"/>
        <end position="98"/>
    </location>
</feature>
<evidence type="ECO:0000313" key="2">
    <source>
        <dbReference type="EMBL" id="KAG7191256.1"/>
    </source>
</evidence>
<keyword evidence="3" id="KW-1185">Reference proteome</keyword>
<dbReference type="AlphaFoldDB" id="A0A9P8AG56"/>
<accession>A0A9P8AG56</accession>
<sequence>MNVNSETVPQGGNSVVEEDKGVVDDDQGVVDDDRGVPEECNSALETRLILMHLLLAEPDRLIVRDLDKDCELTKEKDPEKNNSVLEGDNDVIEEDKGDSEERNSVLEVKLAIKNLLTAEPDHPKVIEIIERFISQLAKEQHPGMVRNSVVEGDNDAQGEQGISEELDGVLEVKLAIKNLLSAEPDHPKVKEIIEWLISQLSKVQVPEKGENKFKRFLIRFKRLFKGTKRESLNSQTQNTTIQNGPPPEVPLRTDGPLLPSSYVRDHNINFRTKPHSITVILGGDGYSESEI</sequence>
<evidence type="ECO:0000256" key="1">
    <source>
        <dbReference type="SAM" id="MobiDB-lite"/>
    </source>
</evidence>
<feature type="compositionally biased region" description="Polar residues" evidence="1">
    <location>
        <begin position="1"/>
        <end position="13"/>
    </location>
</feature>